<dbReference type="CDD" id="cd06587">
    <property type="entry name" value="VOC"/>
    <property type="match status" value="1"/>
</dbReference>
<evidence type="ECO:0000313" key="2">
    <source>
        <dbReference type="EMBL" id="GAA4697371.1"/>
    </source>
</evidence>
<organism evidence="2 3">
    <name type="scientific">Nocardioides conyzicola</name>
    <dbReference type="NCBI Taxonomy" id="1651781"/>
    <lineage>
        <taxon>Bacteria</taxon>
        <taxon>Bacillati</taxon>
        <taxon>Actinomycetota</taxon>
        <taxon>Actinomycetes</taxon>
        <taxon>Propionibacteriales</taxon>
        <taxon>Nocardioidaceae</taxon>
        <taxon>Nocardioides</taxon>
    </lineage>
</organism>
<sequence>MSDVTATVASITVDCVDALVVGTFWSAVLGRALDEGASSEFAAIDFAGRRDAAGWAPLGPGDQPTWLFVRVPEPKTAKNRMHLDVAAADVEAEVGRLVELGATRVGDVDEFGYAWTVMADPEGNEFCLAATR</sequence>
<proteinExistence type="predicted"/>
<dbReference type="PANTHER" id="PTHR35908">
    <property type="entry name" value="HYPOTHETICAL FUSION PROTEIN"/>
    <property type="match status" value="1"/>
</dbReference>
<dbReference type="EMBL" id="BAABKM010000002">
    <property type="protein sequence ID" value="GAA4697371.1"/>
    <property type="molecule type" value="Genomic_DNA"/>
</dbReference>
<evidence type="ECO:0000259" key="1">
    <source>
        <dbReference type="Pfam" id="PF18029"/>
    </source>
</evidence>
<dbReference type="InterPro" id="IPR041581">
    <property type="entry name" value="Glyoxalase_6"/>
</dbReference>
<dbReference type="RefSeq" id="WP_345520144.1">
    <property type="nucleotide sequence ID" value="NZ_BAABKM010000002.1"/>
</dbReference>
<gene>
    <name evidence="2" type="ORF">GCM10023349_11450</name>
</gene>
<keyword evidence="3" id="KW-1185">Reference proteome</keyword>
<reference evidence="3" key="1">
    <citation type="journal article" date="2019" name="Int. J. Syst. Evol. Microbiol.">
        <title>The Global Catalogue of Microorganisms (GCM) 10K type strain sequencing project: providing services to taxonomists for standard genome sequencing and annotation.</title>
        <authorList>
            <consortium name="The Broad Institute Genomics Platform"/>
            <consortium name="The Broad Institute Genome Sequencing Center for Infectious Disease"/>
            <person name="Wu L."/>
            <person name="Ma J."/>
        </authorList>
    </citation>
    <scope>NUCLEOTIDE SEQUENCE [LARGE SCALE GENOMIC DNA]</scope>
    <source>
        <strain evidence="3">JCM 18531</strain>
    </source>
</reference>
<name>A0ABP8X0Q0_9ACTN</name>
<comment type="caution">
    <text evidence="2">The sequence shown here is derived from an EMBL/GenBank/DDBJ whole genome shotgun (WGS) entry which is preliminary data.</text>
</comment>
<feature type="domain" description="Glyoxalase-like" evidence="1">
    <location>
        <begin position="10"/>
        <end position="128"/>
    </location>
</feature>
<dbReference type="Pfam" id="PF18029">
    <property type="entry name" value="Glyoxalase_6"/>
    <property type="match status" value="1"/>
</dbReference>
<dbReference type="InterPro" id="IPR029068">
    <property type="entry name" value="Glyas_Bleomycin-R_OHBP_Dase"/>
</dbReference>
<dbReference type="SUPFAM" id="SSF54593">
    <property type="entry name" value="Glyoxalase/Bleomycin resistance protein/Dihydroxybiphenyl dioxygenase"/>
    <property type="match status" value="1"/>
</dbReference>
<protein>
    <submittedName>
        <fullName evidence="2">VOC family protein</fullName>
    </submittedName>
</protein>
<evidence type="ECO:0000313" key="3">
    <source>
        <dbReference type="Proteomes" id="UP001499974"/>
    </source>
</evidence>
<dbReference type="Proteomes" id="UP001499974">
    <property type="component" value="Unassembled WGS sequence"/>
</dbReference>
<dbReference type="Gene3D" id="3.10.180.10">
    <property type="entry name" value="2,3-Dihydroxybiphenyl 1,2-Dioxygenase, domain 1"/>
    <property type="match status" value="1"/>
</dbReference>
<accession>A0ABP8X0Q0</accession>
<dbReference type="PANTHER" id="PTHR35908:SF1">
    <property type="entry name" value="CONSERVED PROTEIN"/>
    <property type="match status" value="1"/>
</dbReference>